<accession>A0A507FFZ2</accession>
<dbReference type="EMBL" id="QEAP01000088">
    <property type="protein sequence ID" value="TPX75259.1"/>
    <property type="molecule type" value="Genomic_DNA"/>
</dbReference>
<reference evidence="2 3" key="1">
    <citation type="journal article" date="2019" name="Sci. Rep.">
        <title>Comparative genomics of chytrid fungi reveal insights into the obligate biotrophic and pathogenic lifestyle of Synchytrium endobioticum.</title>
        <authorList>
            <person name="van de Vossenberg B.T.L.H."/>
            <person name="Warris S."/>
            <person name="Nguyen H.D.T."/>
            <person name="van Gent-Pelzer M.P.E."/>
            <person name="Joly D.L."/>
            <person name="van de Geest H.C."/>
            <person name="Bonants P.J.M."/>
            <person name="Smith D.S."/>
            <person name="Levesque C.A."/>
            <person name="van der Lee T.A.J."/>
        </authorList>
    </citation>
    <scope>NUCLEOTIDE SEQUENCE [LARGE SCALE GENOMIC DNA]</scope>
    <source>
        <strain evidence="2 3">CBS 675.73</strain>
    </source>
</reference>
<keyword evidence="3" id="KW-1185">Reference proteome</keyword>
<comment type="caution">
    <text evidence="2">The sequence shown here is derived from an EMBL/GenBank/DDBJ whole genome shotgun (WGS) entry which is preliminary data.</text>
</comment>
<protein>
    <submittedName>
        <fullName evidence="2">Uncharacterized protein</fullName>
    </submittedName>
</protein>
<evidence type="ECO:0000256" key="1">
    <source>
        <dbReference type="SAM" id="MobiDB-lite"/>
    </source>
</evidence>
<name>A0A507FFZ2_9FUNG</name>
<feature type="region of interest" description="Disordered" evidence="1">
    <location>
        <begin position="257"/>
        <end position="278"/>
    </location>
</feature>
<evidence type="ECO:0000313" key="3">
    <source>
        <dbReference type="Proteomes" id="UP000320333"/>
    </source>
</evidence>
<dbReference type="Proteomes" id="UP000320333">
    <property type="component" value="Unassembled WGS sequence"/>
</dbReference>
<organism evidence="2 3">
    <name type="scientific">Chytriomyces confervae</name>
    <dbReference type="NCBI Taxonomy" id="246404"/>
    <lineage>
        <taxon>Eukaryota</taxon>
        <taxon>Fungi</taxon>
        <taxon>Fungi incertae sedis</taxon>
        <taxon>Chytridiomycota</taxon>
        <taxon>Chytridiomycota incertae sedis</taxon>
        <taxon>Chytridiomycetes</taxon>
        <taxon>Chytridiales</taxon>
        <taxon>Chytriomycetaceae</taxon>
        <taxon>Chytriomyces</taxon>
    </lineage>
</organism>
<dbReference type="AlphaFoldDB" id="A0A507FFZ2"/>
<dbReference type="OrthoDB" id="2146494at2759"/>
<sequence length="481" mass="56125">MAQYEDPLAMLRHNMAPAEPYRHEIPAPVDDYFHPRAPTTLITALPEKKPVYPNQDPTTAYERNKRRLENTRGTFGAGVNLDGTSRAQPMIPDPSAMNFSAAPEKNNLLFFGGDGGRNAVRSDGRHMGPRISNALQYESDSNLERKKLIQQELSAIDLLISWSAEKYEKIQLEERQNKRLMERQQTFREMAVRQLEKQRADEYARELEIQVESNRRQKEAARKFEFQTKGDQQTWMMHAPGIPERRARSSRDLISHVLVPPKPPNEHKKLRPPQNEERKEVYPLDHDIRTARTNALPARIGIPIEPTSLPLGDHRKISFSEPNMREPQFGRKKFMQFDTKEERVQNEHQLRFMRQVQEEDLKIHREMEQRKRQEENIQGKQFGQSYPWHWGMDNETRKAHPHHKSTDIMQTTEPINKAKAMQYQADLNNLVRHRQAIHDREKQMDSDLWRNLGNAKAAASQRTSTKAIAQDQFIVVGVYIS</sequence>
<proteinExistence type="predicted"/>
<evidence type="ECO:0000313" key="2">
    <source>
        <dbReference type="EMBL" id="TPX75259.1"/>
    </source>
</evidence>
<gene>
    <name evidence="2" type="ORF">CcCBS67573_g03478</name>
</gene>